<reference evidence="1 2" key="1">
    <citation type="submission" date="2019-02" db="EMBL/GenBank/DDBJ databases">
        <title>Genomic Encyclopedia of Archaeal and Bacterial Type Strains, Phase II (KMG-II): from individual species to whole genera.</title>
        <authorList>
            <person name="Goeker M."/>
        </authorList>
    </citation>
    <scope>NUCLEOTIDE SEQUENCE [LARGE SCALE GENOMIC DNA]</scope>
    <source>
        <strain evidence="1 2">DSM 18101</strain>
    </source>
</reference>
<keyword evidence="2" id="KW-1185">Reference proteome</keyword>
<sequence>MYTQTASGEMKFTAMGQSYTFQMDGKDYTSLFGVTSAWKQIGGLTWEIAIKQDGKLINTTTTTLSADGKT</sequence>
<dbReference type="AlphaFoldDB" id="A0A4Q7XX56"/>
<dbReference type="RefSeq" id="WP_130425238.1">
    <property type="nucleotide sequence ID" value="NZ_SHKW01000008.1"/>
</dbReference>
<comment type="caution">
    <text evidence="1">The sequence shown here is derived from an EMBL/GenBank/DDBJ whole genome shotgun (WGS) entry which is preliminary data.</text>
</comment>
<protein>
    <submittedName>
        <fullName evidence="1">Uncharacterized protein</fullName>
    </submittedName>
</protein>
<dbReference type="EMBL" id="SHKW01000008">
    <property type="protein sequence ID" value="RZU28880.1"/>
    <property type="molecule type" value="Genomic_DNA"/>
</dbReference>
<accession>A0A4Q7XX56</accession>
<evidence type="ECO:0000313" key="1">
    <source>
        <dbReference type="EMBL" id="RZU28880.1"/>
    </source>
</evidence>
<organism evidence="1 2">
    <name type="scientific">Edaphobacter modestus</name>
    <dbReference type="NCBI Taxonomy" id="388466"/>
    <lineage>
        <taxon>Bacteria</taxon>
        <taxon>Pseudomonadati</taxon>
        <taxon>Acidobacteriota</taxon>
        <taxon>Terriglobia</taxon>
        <taxon>Terriglobales</taxon>
        <taxon>Acidobacteriaceae</taxon>
        <taxon>Edaphobacter</taxon>
    </lineage>
</organism>
<proteinExistence type="predicted"/>
<gene>
    <name evidence="1" type="ORF">BDD14_6461</name>
</gene>
<name>A0A4Q7XX56_9BACT</name>
<dbReference type="Proteomes" id="UP000292958">
    <property type="component" value="Unassembled WGS sequence"/>
</dbReference>
<evidence type="ECO:0000313" key="2">
    <source>
        <dbReference type="Proteomes" id="UP000292958"/>
    </source>
</evidence>